<evidence type="ECO:0000313" key="6">
    <source>
        <dbReference type="EMBL" id="MEQ2379688.1"/>
    </source>
</evidence>
<feature type="domain" description="Metallo-beta-lactamase" evidence="5">
    <location>
        <begin position="13"/>
        <end position="191"/>
    </location>
</feature>
<evidence type="ECO:0000256" key="3">
    <source>
        <dbReference type="ARBA" id="ARBA00022801"/>
    </source>
</evidence>
<name>A0ABV1BXJ9_9FIRM</name>
<evidence type="ECO:0000313" key="7">
    <source>
        <dbReference type="Proteomes" id="UP001442364"/>
    </source>
</evidence>
<dbReference type="Pfam" id="PF00753">
    <property type="entry name" value="Lactamase_B"/>
    <property type="match status" value="1"/>
</dbReference>
<protein>
    <submittedName>
        <fullName evidence="6">MBL fold metallo-hydrolase</fullName>
    </submittedName>
</protein>
<dbReference type="InterPro" id="IPR051453">
    <property type="entry name" value="MBL_Glyoxalase_II"/>
</dbReference>
<dbReference type="Gene3D" id="3.60.15.10">
    <property type="entry name" value="Ribonuclease Z/Hydroxyacylglutathione hydrolase-like"/>
    <property type="match status" value="1"/>
</dbReference>
<gene>
    <name evidence="6" type="ORF">WMO14_07325</name>
</gene>
<comment type="cofactor">
    <cofactor evidence="1">
        <name>Zn(2+)</name>
        <dbReference type="ChEBI" id="CHEBI:29105"/>
    </cofactor>
</comment>
<evidence type="ECO:0000256" key="2">
    <source>
        <dbReference type="ARBA" id="ARBA00022723"/>
    </source>
</evidence>
<evidence type="ECO:0000256" key="1">
    <source>
        <dbReference type="ARBA" id="ARBA00001947"/>
    </source>
</evidence>
<dbReference type="InterPro" id="IPR001279">
    <property type="entry name" value="Metallo-B-lactamas"/>
</dbReference>
<comment type="caution">
    <text evidence="6">The sequence shown here is derived from an EMBL/GenBank/DDBJ whole genome shotgun (WGS) entry which is preliminary data.</text>
</comment>
<dbReference type="Proteomes" id="UP001442364">
    <property type="component" value="Unassembled WGS sequence"/>
</dbReference>
<dbReference type="PANTHER" id="PTHR46233">
    <property type="entry name" value="HYDROXYACYLGLUTATHIONE HYDROLASE GLOC"/>
    <property type="match status" value="1"/>
</dbReference>
<dbReference type="CDD" id="cd06262">
    <property type="entry name" value="metallo-hydrolase-like_MBL-fold"/>
    <property type="match status" value="1"/>
</dbReference>
<dbReference type="EMBL" id="JBBMER010000004">
    <property type="protein sequence ID" value="MEQ2379688.1"/>
    <property type="molecule type" value="Genomic_DNA"/>
</dbReference>
<keyword evidence="4" id="KW-0862">Zinc</keyword>
<keyword evidence="3" id="KW-0378">Hydrolase</keyword>
<accession>A0ABV1BXJ9</accession>
<reference evidence="6 7" key="1">
    <citation type="submission" date="2024-03" db="EMBL/GenBank/DDBJ databases">
        <title>Human intestinal bacterial collection.</title>
        <authorList>
            <person name="Pauvert C."/>
            <person name="Hitch T.C.A."/>
            <person name="Clavel T."/>
        </authorList>
    </citation>
    <scope>NUCLEOTIDE SEQUENCE [LARGE SCALE GENOMIC DNA]</scope>
    <source>
        <strain evidence="6 7">CLA-AA-H255</strain>
    </source>
</reference>
<evidence type="ECO:0000256" key="4">
    <source>
        <dbReference type="ARBA" id="ARBA00022833"/>
    </source>
</evidence>
<dbReference type="InterPro" id="IPR036866">
    <property type="entry name" value="RibonucZ/Hydroxyglut_hydro"/>
</dbReference>
<proteinExistence type="predicted"/>
<dbReference type="SUPFAM" id="SSF56281">
    <property type="entry name" value="Metallo-hydrolase/oxidoreductase"/>
    <property type="match status" value="1"/>
</dbReference>
<dbReference type="PANTHER" id="PTHR46233:SF3">
    <property type="entry name" value="HYDROXYACYLGLUTATHIONE HYDROLASE GLOC"/>
    <property type="match status" value="1"/>
</dbReference>
<organism evidence="6 7">
    <name type="scientific">[Lactobacillus] rogosae</name>
    <dbReference type="NCBI Taxonomy" id="706562"/>
    <lineage>
        <taxon>Bacteria</taxon>
        <taxon>Bacillati</taxon>
        <taxon>Bacillota</taxon>
        <taxon>Clostridia</taxon>
        <taxon>Lachnospirales</taxon>
        <taxon>Lachnospiraceae</taxon>
        <taxon>Lachnospira</taxon>
    </lineage>
</organism>
<dbReference type="SMART" id="SM00849">
    <property type="entry name" value="Lactamase_B"/>
    <property type="match status" value="1"/>
</dbReference>
<keyword evidence="2" id="KW-0479">Metal-binding</keyword>
<dbReference type="RefSeq" id="WP_349153583.1">
    <property type="nucleotide sequence ID" value="NZ_JBBMER010000004.1"/>
</dbReference>
<keyword evidence="7" id="KW-1185">Reference proteome</keyword>
<evidence type="ECO:0000259" key="5">
    <source>
        <dbReference type="SMART" id="SM00849"/>
    </source>
</evidence>
<sequence>MYKIDVRVLGMVATNCYLLCNTDTKECVLIDPADNAGKISEMIEQSGCMLKGILLTHGHFDHIMAADEVRDKYNVKVYASAEEKNTLSTPHINLGEAYGMNLSVKADVWHNDGDILKLAGFDIKAIHTPGHTEGGTCYYIGSIGVLFSGDTLFCESVGRTDFPGGSMSDIVHSIKDKLMVLPDDTKVYTGHGEGTSIGYERVHNPYIGA</sequence>